<dbReference type="AlphaFoldDB" id="H0I0S5"/>
<organism evidence="1 2">
    <name type="scientific">Mesorhizobium alhagi CCNWXJ12-2</name>
    <dbReference type="NCBI Taxonomy" id="1107882"/>
    <lineage>
        <taxon>Bacteria</taxon>
        <taxon>Pseudomonadati</taxon>
        <taxon>Pseudomonadota</taxon>
        <taxon>Alphaproteobacteria</taxon>
        <taxon>Hyphomicrobiales</taxon>
        <taxon>Phyllobacteriaceae</taxon>
        <taxon>Allomesorhizobium</taxon>
    </lineage>
</organism>
<gene>
    <name evidence="1" type="ORF">MAXJ12_30312</name>
</gene>
<dbReference type="Proteomes" id="UP000003250">
    <property type="component" value="Unassembled WGS sequence"/>
</dbReference>
<name>H0I0S5_9HYPH</name>
<proteinExistence type="predicted"/>
<evidence type="ECO:0000313" key="2">
    <source>
        <dbReference type="Proteomes" id="UP000003250"/>
    </source>
</evidence>
<protein>
    <submittedName>
        <fullName evidence="1">Uncharacterized protein</fullName>
    </submittedName>
</protein>
<sequence>MRKADTPFFVQAVIDTGCDICAVGHAGYVLGDADLTPQ</sequence>
<keyword evidence="2" id="KW-1185">Reference proteome</keyword>
<accession>H0I0S5</accession>
<reference evidence="1 2" key="1">
    <citation type="journal article" date="2012" name="J. Bacteriol.">
        <title>Draft Genome Sequence of Mesorhizobium alhagi CCNWXJ12-2T, a Novel Salt-Resistant Species Isolated from the Desert of Northwestern China.</title>
        <authorList>
            <person name="Zhou M."/>
            <person name="Chen W."/>
            <person name="Chen H."/>
            <person name="Wei G."/>
        </authorList>
    </citation>
    <scope>NUCLEOTIDE SEQUENCE [LARGE SCALE GENOMIC DNA]</scope>
    <source>
        <strain evidence="1 2">CCNWXJ12-2</strain>
    </source>
</reference>
<dbReference type="EMBL" id="AHAM01000270">
    <property type="protein sequence ID" value="EHK53437.1"/>
    <property type="molecule type" value="Genomic_DNA"/>
</dbReference>
<evidence type="ECO:0000313" key="1">
    <source>
        <dbReference type="EMBL" id="EHK53437.1"/>
    </source>
</evidence>